<evidence type="ECO:0000256" key="1">
    <source>
        <dbReference type="ARBA" id="ARBA00023054"/>
    </source>
</evidence>
<feature type="non-terminal residue" evidence="5">
    <location>
        <position position="1"/>
    </location>
</feature>
<dbReference type="PANTHER" id="PTHR24147:SF53">
    <property type="entry name" value="ANKYRIN REPEAT DOMAIN 26"/>
    <property type="match status" value="1"/>
</dbReference>
<dbReference type="InterPro" id="IPR039497">
    <property type="entry name" value="CC144C-like_CC_dom"/>
</dbReference>
<evidence type="ECO:0000313" key="6">
    <source>
        <dbReference type="Proteomes" id="UP001529510"/>
    </source>
</evidence>
<evidence type="ECO:0000256" key="3">
    <source>
        <dbReference type="SAM" id="MobiDB-lite"/>
    </source>
</evidence>
<dbReference type="Proteomes" id="UP001529510">
    <property type="component" value="Unassembled WGS sequence"/>
</dbReference>
<proteinExistence type="predicted"/>
<evidence type="ECO:0000259" key="4">
    <source>
        <dbReference type="Pfam" id="PF14915"/>
    </source>
</evidence>
<evidence type="ECO:0000313" key="5">
    <source>
        <dbReference type="EMBL" id="KAL0155464.1"/>
    </source>
</evidence>
<dbReference type="Pfam" id="PF14915">
    <property type="entry name" value="CCDC144C"/>
    <property type="match status" value="1"/>
</dbReference>
<dbReference type="PANTHER" id="PTHR24147">
    <property type="entry name" value="ANKYRIN REPEAT DOMAIN 36-RELATED"/>
    <property type="match status" value="1"/>
</dbReference>
<reference evidence="5 6" key="1">
    <citation type="submission" date="2024-05" db="EMBL/GenBank/DDBJ databases">
        <title>Genome sequencing and assembly of Indian major carp, Cirrhinus mrigala (Hamilton, 1822).</title>
        <authorList>
            <person name="Mohindra V."/>
            <person name="Chowdhury L.M."/>
            <person name="Lal K."/>
            <person name="Jena J.K."/>
        </authorList>
    </citation>
    <scope>NUCLEOTIDE SEQUENCE [LARGE SCALE GENOMIC DNA]</scope>
    <source>
        <strain evidence="5">CM1030</strain>
        <tissue evidence="5">Blood</tissue>
    </source>
</reference>
<feature type="region of interest" description="Disordered" evidence="3">
    <location>
        <begin position="271"/>
        <end position="293"/>
    </location>
</feature>
<name>A0ABD0MZU8_CIRMR</name>
<feature type="non-terminal residue" evidence="5">
    <location>
        <position position="293"/>
    </location>
</feature>
<feature type="region of interest" description="Disordered" evidence="3">
    <location>
        <begin position="194"/>
        <end position="213"/>
    </location>
</feature>
<protein>
    <recommendedName>
        <fullName evidence="4">CCDC144C-like coiled-coil domain-containing protein</fullName>
    </recommendedName>
</protein>
<feature type="domain" description="CCDC144C-like coiled-coil" evidence="4">
    <location>
        <begin position="78"/>
        <end position="293"/>
    </location>
</feature>
<accession>A0ABD0MZU8</accession>
<keyword evidence="1 2" id="KW-0175">Coiled coil</keyword>
<gene>
    <name evidence="5" type="ORF">M9458_049727</name>
</gene>
<keyword evidence="6" id="KW-1185">Reference proteome</keyword>
<dbReference type="InterPro" id="IPR050657">
    <property type="entry name" value="Ankyrin_repeat_domain"/>
</dbReference>
<dbReference type="EMBL" id="JAMKFB020000025">
    <property type="protein sequence ID" value="KAL0155464.1"/>
    <property type="molecule type" value="Genomic_DNA"/>
</dbReference>
<organism evidence="5 6">
    <name type="scientific">Cirrhinus mrigala</name>
    <name type="common">Mrigala</name>
    <dbReference type="NCBI Taxonomy" id="683832"/>
    <lineage>
        <taxon>Eukaryota</taxon>
        <taxon>Metazoa</taxon>
        <taxon>Chordata</taxon>
        <taxon>Craniata</taxon>
        <taxon>Vertebrata</taxon>
        <taxon>Euteleostomi</taxon>
        <taxon>Actinopterygii</taxon>
        <taxon>Neopterygii</taxon>
        <taxon>Teleostei</taxon>
        <taxon>Ostariophysi</taxon>
        <taxon>Cypriniformes</taxon>
        <taxon>Cyprinidae</taxon>
        <taxon>Labeoninae</taxon>
        <taxon>Labeonini</taxon>
        <taxon>Cirrhinus</taxon>
    </lineage>
</organism>
<feature type="coiled-coil region" evidence="2">
    <location>
        <begin position="1"/>
        <end position="60"/>
    </location>
</feature>
<sequence>LTEASDRERELMQQNRALQDELNGARAELDRSQCHSRQEEDALRERLEDARRDMKLSEEALAQTVFQYNGQLSALKLNWNTRDSRARLQAALQEAERCQASRTDAERTLQRDREEHQRAQEKHIFESGTQRDTIQSLSQKLSKAEARANSLENECHRNALTIAEKGVLLETLAREKDQALAKLKELETTVLSEREQASRAGAKQEAMQERLAQAQSENALLRQQLEEAVNKGSAKDKAVTDVHQNFAEMLNQLRADGEDRVHLVEERSKELAKTNSELRDQNYKLEQEKAERE</sequence>
<comment type="caution">
    <text evidence="5">The sequence shown here is derived from an EMBL/GenBank/DDBJ whole genome shotgun (WGS) entry which is preliminary data.</text>
</comment>
<evidence type="ECO:0000256" key="2">
    <source>
        <dbReference type="SAM" id="Coils"/>
    </source>
</evidence>
<dbReference type="AlphaFoldDB" id="A0ABD0MZU8"/>